<feature type="coiled-coil region" evidence="1">
    <location>
        <begin position="7"/>
        <end position="39"/>
    </location>
</feature>
<feature type="transmembrane region" description="Helical" evidence="3">
    <location>
        <begin position="124"/>
        <end position="144"/>
    </location>
</feature>
<dbReference type="AlphaFoldDB" id="A0A090CQG5"/>
<feature type="compositionally biased region" description="Low complexity" evidence="2">
    <location>
        <begin position="280"/>
        <end position="293"/>
    </location>
</feature>
<dbReference type="EMBL" id="FO904939">
    <property type="protein sequence ID" value="CDP28322.1"/>
    <property type="molecule type" value="Genomic_DNA"/>
</dbReference>
<name>A0A090CQG5_PODAN</name>
<organism evidence="4 5">
    <name type="scientific">Podospora anserina (strain S / ATCC MYA-4624 / DSM 980 / FGSC 10383)</name>
    <name type="common">Pleurage anserina</name>
    <dbReference type="NCBI Taxonomy" id="515849"/>
    <lineage>
        <taxon>Eukaryota</taxon>
        <taxon>Fungi</taxon>
        <taxon>Dikarya</taxon>
        <taxon>Ascomycota</taxon>
        <taxon>Pezizomycotina</taxon>
        <taxon>Sordariomycetes</taxon>
        <taxon>Sordariomycetidae</taxon>
        <taxon>Sordariales</taxon>
        <taxon>Podosporaceae</taxon>
        <taxon>Podospora</taxon>
        <taxon>Podospora anserina</taxon>
    </lineage>
</organism>
<keyword evidence="3" id="KW-0472">Membrane</keyword>
<proteinExistence type="predicted"/>
<feature type="transmembrane region" description="Helical" evidence="3">
    <location>
        <begin position="72"/>
        <end position="96"/>
    </location>
</feature>
<evidence type="ECO:0000256" key="2">
    <source>
        <dbReference type="SAM" id="MobiDB-lite"/>
    </source>
</evidence>
<sequence length="367" mass="41717">MVAILYFRLYCKKKEEEEEEEEEEEKEETILQAAATTNEMATDTLQSNNENEKRSTTSCCNKTGRRRRNWPFLWLTAIRTCQLAYFAHLHAVVFLFDQTGYYNGMWAWYASPGDDERSKAGMRWARALSLLNLIYILITFIFSLMFRNLDPKKWRLFGIHTFFGDLLMAWSLLHILRVLHASYTNYCYDVPRKFDYENQGILTYLGKGQFNKERYLTCALLDSIFTLGAIPALSHIASIIATTCNIRRATNQQQVEVYPKEEGAVDIEQGTMIIPPAAEPSRSQSPVSSSSRGPSPPPSYRSRSSSGATEAGRPPSYRSAPSVRARASMETVSSVDPDSYLVSDGWRAPEYPPVYSSRPPSLRDGQV</sequence>
<dbReference type="eggNOG" id="ENOG502RJ7B">
    <property type="taxonomic scope" value="Eukaryota"/>
</dbReference>
<evidence type="ECO:0000313" key="4">
    <source>
        <dbReference type="EMBL" id="CDP28322.1"/>
    </source>
</evidence>
<keyword evidence="5" id="KW-1185">Reference proteome</keyword>
<keyword evidence="3" id="KW-0812">Transmembrane</keyword>
<feature type="region of interest" description="Disordered" evidence="2">
    <location>
        <begin position="276"/>
        <end position="367"/>
    </location>
</feature>
<protein>
    <submittedName>
        <fullName evidence="4">Uncharacterized protein</fullName>
    </submittedName>
</protein>
<accession>A0A090CQG5</accession>
<feature type="transmembrane region" description="Helical" evidence="3">
    <location>
        <begin position="156"/>
        <end position="176"/>
    </location>
</feature>
<dbReference type="Proteomes" id="UP000001197">
    <property type="component" value="Chromosome 4"/>
</dbReference>
<reference evidence="5" key="2">
    <citation type="journal article" date="2014" name="Genetics">
        <title>Maintaining two mating types: Structure of the mating type locus and its role in heterokaryosis in Podospora anserina.</title>
        <authorList>
            <person name="Grognet P."/>
            <person name="Bidard F."/>
            <person name="Kuchly C."/>
            <person name="Tong L.C.H."/>
            <person name="Coppin E."/>
            <person name="Benkhali J.A."/>
            <person name="Couloux A."/>
            <person name="Wincker P."/>
            <person name="Debuchy R."/>
            <person name="Silar P."/>
        </authorList>
    </citation>
    <scope>GENOME REANNOTATION</scope>
    <source>
        <strain evidence="5">S / ATCC MYA-4624 / DSM 980 / FGSC 10383</strain>
    </source>
</reference>
<evidence type="ECO:0000256" key="3">
    <source>
        <dbReference type="SAM" id="Phobius"/>
    </source>
</evidence>
<reference evidence="4 5" key="1">
    <citation type="journal article" date="2008" name="Genome Biol.">
        <title>The genome sequence of the model ascomycete fungus Podospora anserina.</title>
        <authorList>
            <person name="Espagne E."/>
            <person name="Lespinet O."/>
            <person name="Malagnac F."/>
            <person name="Da Silva C."/>
            <person name="Jaillon O."/>
            <person name="Porcel B.M."/>
            <person name="Couloux A."/>
            <person name="Aury J.-M."/>
            <person name="Segurens B."/>
            <person name="Poulain J."/>
            <person name="Anthouard V."/>
            <person name="Grossetete S."/>
            <person name="Khalili H."/>
            <person name="Coppin E."/>
            <person name="Dequard-Chablat M."/>
            <person name="Picard M."/>
            <person name="Contamine V."/>
            <person name="Arnaise S."/>
            <person name="Bourdais A."/>
            <person name="Berteaux-Lecellier V."/>
            <person name="Gautheret D."/>
            <person name="de Vries R.P."/>
            <person name="Battaglia E."/>
            <person name="Coutinho P.M."/>
            <person name="Danchin E.G.J."/>
            <person name="Henrissat B."/>
            <person name="El Khoury R."/>
            <person name="Sainsard-Chanet A."/>
            <person name="Boivin A."/>
            <person name="Pinan-Lucarre B."/>
            <person name="Sellem C.H."/>
            <person name="Debuchy R."/>
            <person name="Wincker P."/>
            <person name="Weissenbach J."/>
            <person name="Silar P."/>
        </authorList>
    </citation>
    <scope>NUCLEOTIDE SEQUENCE [LARGE SCALE GENOMIC DNA]</scope>
    <source>
        <strain evidence="5">S / ATCC MYA-4624 / DSM 980 / FGSC 10383</strain>
    </source>
</reference>
<dbReference type="InParanoid" id="A0A090CQG5"/>
<evidence type="ECO:0000256" key="1">
    <source>
        <dbReference type="SAM" id="Coils"/>
    </source>
</evidence>
<keyword evidence="3" id="KW-1133">Transmembrane helix</keyword>
<keyword evidence="1" id="KW-0175">Coiled coil</keyword>
<evidence type="ECO:0000313" key="5">
    <source>
        <dbReference type="Proteomes" id="UP000001197"/>
    </source>
</evidence>